<evidence type="ECO:0000256" key="6">
    <source>
        <dbReference type="ARBA" id="ARBA00037226"/>
    </source>
</evidence>
<evidence type="ECO:0000256" key="1">
    <source>
        <dbReference type="ARBA" id="ARBA00004173"/>
    </source>
</evidence>
<protein>
    <recommendedName>
        <fullName evidence="7">Small ribosomal subunit protein uS13m</fullName>
    </recommendedName>
</protein>
<dbReference type="Gene3D" id="4.10.910.10">
    <property type="entry name" value="30s ribosomal protein s13, domain 2"/>
    <property type="match status" value="1"/>
</dbReference>
<dbReference type="GO" id="GO:0015935">
    <property type="term" value="C:small ribosomal subunit"/>
    <property type="evidence" value="ECO:0007669"/>
    <property type="project" value="TreeGrafter"/>
</dbReference>
<evidence type="ECO:0000256" key="8">
    <source>
        <dbReference type="SAM" id="MobiDB-lite"/>
    </source>
</evidence>
<feature type="region of interest" description="Disordered" evidence="8">
    <location>
        <begin position="90"/>
        <end position="136"/>
    </location>
</feature>
<keyword evidence="4" id="KW-0496">Mitochondrion</keyword>
<evidence type="ECO:0000256" key="7">
    <source>
        <dbReference type="ARBA" id="ARBA00040757"/>
    </source>
</evidence>
<dbReference type="SUPFAM" id="SSF46946">
    <property type="entry name" value="S13-like H2TH domain"/>
    <property type="match status" value="1"/>
</dbReference>
<evidence type="ECO:0000256" key="2">
    <source>
        <dbReference type="ARBA" id="ARBA00008080"/>
    </source>
</evidence>
<dbReference type="PANTHER" id="PTHR10871">
    <property type="entry name" value="30S RIBOSOMAL PROTEIN S13/40S RIBOSOMAL PROTEIN S18"/>
    <property type="match status" value="1"/>
</dbReference>
<organism evidence="9 10">
    <name type="scientific">Tilletia horrida</name>
    <dbReference type="NCBI Taxonomy" id="155126"/>
    <lineage>
        <taxon>Eukaryota</taxon>
        <taxon>Fungi</taxon>
        <taxon>Dikarya</taxon>
        <taxon>Basidiomycota</taxon>
        <taxon>Ustilaginomycotina</taxon>
        <taxon>Exobasidiomycetes</taxon>
        <taxon>Tilletiales</taxon>
        <taxon>Tilletiaceae</taxon>
        <taxon>Tilletia</taxon>
    </lineage>
</organism>
<proteinExistence type="inferred from homology"/>
<dbReference type="PROSITE" id="PS00646">
    <property type="entry name" value="RIBOSOMAL_S13_1"/>
    <property type="match status" value="1"/>
</dbReference>
<dbReference type="GO" id="GO:0003735">
    <property type="term" value="F:structural constituent of ribosome"/>
    <property type="evidence" value="ECO:0007669"/>
    <property type="project" value="InterPro"/>
</dbReference>
<keyword evidence="3" id="KW-0689">Ribosomal protein</keyword>
<keyword evidence="10" id="KW-1185">Reference proteome</keyword>
<dbReference type="GO" id="GO:0003723">
    <property type="term" value="F:RNA binding"/>
    <property type="evidence" value="ECO:0007669"/>
    <property type="project" value="InterPro"/>
</dbReference>
<reference evidence="9" key="1">
    <citation type="journal article" date="2023" name="PhytoFront">
        <title>Draft Genome Resources of Seven Strains of Tilletia horrida, Causal Agent of Kernel Smut of Rice.</title>
        <authorList>
            <person name="Khanal S."/>
            <person name="Antony Babu S."/>
            <person name="Zhou X.G."/>
        </authorList>
    </citation>
    <scope>NUCLEOTIDE SEQUENCE</scope>
    <source>
        <strain evidence="9">TX3</strain>
    </source>
</reference>
<dbReference type="GO" id="GO:0005739">
    <property type="term" value="C:mitochondrion"/>
    <property type="evidence" value="ECO:0007669"/>
    <property type="project" value="UniProtKB-SubCell"/>
</dbReference>
<evidence type="ECO:0000256" key="5">
    <source>
        <dbReference type="ARBA" id="ARBA00023274"/>
    </source>
</evidence>
<dbReference type="PROSITE" id="PS50159">
    <property type="entry name" value="RIBOSOMAL_S13_2"/>
    <property type="match status" value="1"/>
</dbReference>
<dbReference type="Gene3D" id="1.10.8.50">
    <property type="match status" value="1"/>
</dbReference>
<name>A0AAN6G9L7_9BASI</name>
<dbReference type="EMBL" id="JAPDMQ010000668">
    <property type="protein sequence ID" value="KAK0521476.1"/>
    <property type="molecule type" value="Genomic_DNA"/>
</dbReference>
<comment type="similarity">
    <text evidence="2">Belongs to the universal ribosomal protein uS13 family.</text>
</comment>
<evidence type="ECO:0000256" key="3">
    <source>
        <dbReference type="ARBA" id="ARBA00022980"/>
    </source>
</evidence>
<feature type="compositionally biased region" description="Low complexity" evidence="8">
    <location>
        <begin position="90"/>
        <end position="119"/>
    </location>
</feature>
<dbReference type="InterPro" id="IPR001892">
    <property type="entry name" value="Ribosomal_uS13"/>
</dbReference>
<sequence length="231" mass="24458">MYLLGAHLPDHKLVHIALCNFLGINQHTARRLCARLQLHESAKVSSLTEAQITQLSAFLSSPSSIPARAGAPTSPVPITLAAVKRAAEAKAVPSSSSAPSSSSRPASSAAKESRSAVAANPLTLPPSQRPSPSTDPLRSLVLEADLRRQIRANIAHHRMVGSYKGRRHAAGLPVRGQRTQTNANTARKLNRLERRAYSTAAAAVGPSASSSTAGFWDELSAGLAGLFLRRR</sequence>
<evidence type="ECO:0000313" key="9">
    <source>
        <dbReference type="EMBL" id="KAK0521476.1"/>
    </source>
</evidence>
<dbReference type="InterPro" id="IPR010979">
    <property type="entry name" value="Ribosomal_uS13-like_H2TH"/>
</dbReference>
<dbReference type="FunFam" id="4.10.910.10:FF:000004">
    <property type="entry name" value="Small subunit ribosomal protein S13"/>
    <property type="match status" value="1"/>
</dbReference>
<accession>A0AAN6G9L7</accession>
<dbReference type="AlphaFoldDB" id="A0AAN6G9L7"/>
<dbReference type="PANTHER" id="PTHR10871:SF1">
    <property type="entry name" value="SMALL RIBOSOMAL SUBUNIT PROTEIN US13M"/>
    <property type="match status" value="1"/>
</dbReference>
<gene>
    <name evidence="9" type="ORF">OC842_006766</name>
</gene>
<comment type="subcellular location">
    <subcellularLocation>
        <location evidence="1">Mitochondrion</location>
    </subcellularLocation>
</comment>
<evidence type="ECO:0000256" key="4">
    <source>
        <dbReference type="ARBA" id="ARBA00023128"/>
    </source>
</evidence>
<dbReference type="InterPro" id="IPR027437">
    <property type="entry name" value="Rbsml_uS13_C"/>
</dbReference>
<keyword evidence="5" id="KW-0687">Ribonucleoprotein</keyword>
<comment type="caution">
    <text evidence="9">The sequence shown here is derived from an EMBL/GenBank/DDBJ whole genome shotgun (WGS) entry which is preliminary data.</text>
</comment>
<evidence type="ECO:0000313" key="10">
    <source>
        <dbReference type="Proteomes" id="UP001176521"/>
    </source>
</evidence>
<dbReference type="Proteomes" id="UP001176521">
    <property type="component" value="Unassembled WGS sequence"/>
</dbReference>
<dbReference type="Pfam" id="PF00416">
    <property type="entry name" value="Ribosomal_S13"/>
    <property type="match status" value="1"/>
</dbReference>
<comment type="function">
    <text evidence="6">Component of the mitochondrial ribosome (mitoribosome), a dedicated translation machinery responsible for the synthesis of mitochondrial genome-encoded proteins, including at least some of the essential transmembrane subunits of the mitochondrial respiratory chain. The mitoribosomes are attached to the mitochondrial inner membrane and translation products are cotranslationally integrated into the membrane.</text>
</comment>
<dbReference type="GO" id="GO:0006412">
    <property type="term" value="P:translation"/>
    <property type="evidence" value="ECO:0007669"/>
    <property type="project" value="InterPro"/>
</dbReference>
<dbReference type="InterPro" id="IPR018269">
    <property type="entry name" value="Ribosomal_uS13_CS"/>
</dbReference>